<feature type="compositionally biased region" description="Acidic residues" evidence="2">
    <location>
        <begin position="967"/>
        <end position="985"/>
    </location>
</feature>
<reference evidence="4 5" key="1">
    <citation type="submission" date="2013-12" db="EMBL/GenBank/DDBJ databases">
        <title>The Genome Sequence of Candida albicans P78048.</title>
        <authorList>
            <consortium name="The Broad Institute Genome Sequencing Platform"/>
            <consortium name="The Broad Institute Genome Sequencing Center for Infectious Disease"/>
            <person name="Cuomo C."/>
            <person name="Bennett R."/>
            <person name="Hirakawa M."/>
            <person name="Noverr M."/>
            <person name="Mitchell A."/>
            <person name="Young S.K."/>
            <person name="Zeng Q."/>
            <person name="Gargeya S."/>
            <person name="Fitzgerald M."/>
            <person name="Abouelleil A."/>
            <person name="Alvarado L."/>
            <person name="Berlin A.M."/>
            <person name="Chapman S.B."/>
            <person name="Dewar J."/>
            <person name="Goldberg J."/>
            <person name="Griggs A."/>
            <person name="Gujja S."/>
            <person name="Hansen M."/>
            <person name="Howarth C."/>
            <person name="Imamovic A."/>
            <person name="Larimer J."/>
            <person name="McCowan C."/>
            <person name="Murphy C."/>
            <person name="Pearson M."/>
            <person name="Priest M."/>
            <person name="Roberts A."/>
            <person name="Saif S."/>
            <person name="Shea T."/>
            <person name="Sykes S."/>
            <person name="Wortman J."/>
            <person name="Nusbaum C."/>
            <person name="Birren B."/>
        </authorList>
    </citation>
    <scope>NUCLEOTIDE SEQUENCE [LARGE SCALE GENOMIC DNA]</scope>
    <source>
        <strain evidence="4 5">P78048</strain>
    </source>
</reference>
<accession>A0AB34PW97</accession>
<feature type="compositionally biased region" description="Acidic residues" evidence="2">
    <location>
        <begin position="87"/>
        <end position="100"/>
    </location>
</feature>
<dbReference type="InterPro" id="IPR005612">
    <property type="entry name" value="CCAAT-binding_factor"/>
</dbReference>
<feature type="region of interest" description="Disordered" evidence="2">
    <location>
        <begin position="125"/>
        <end position="218"/>
    </location>
</feature>
<feature type="compositionally biased region" description="Acidic residues" evidence="2">
    <location>
        <begin position="891"/>
        <end position="907"/>
    </location>
</feature>
<organism evidence="4 5">
    <name type="scientific">Candida albicans P78048</name>
    <dbReference type="NCBI Taxonomy" id="1094989"/>
    <lineage>
        <taxon>Eukaryota</taxon>
        <taxon>Fungi</taxon>
        <taxon>Dikarya</taxon>
        <taxon>Ascomycota</taxon>
        <taxon>Saccharomycotina</taxon>
        <taxon>Pichiomycetes</taxon>
        <taxon>Debaryomycetaceae</taxon>
        <taxon>Candida/Lodderomyces clade</taxon>
        <taxon>Candida</taxon>
    </lineage>
</organism>
<feature type="region of interest" description="Disordered" evidence="2">
    <location>
        <begin position="519"/>
        <end position="549"/>
    </location>
</feature>
<feature type="domain" description="CCAAT-binding factor" evidence="3">
    <location>
        <begin position="609"/>
        <end position="779"/>
    </location>
</feature>
<protein>
    <submittedName>
        <fullName evidence="4">Ribosome biogenesis protein MAK21</fullName>
    </submittedName>
</protein>
<dbReference type="PANTHER" id="PTHR12048:SF0">
    <property type="entry name" value="CCAAT_ENHANCER-BINDING PROTEIN ZETA"/>
    <property type="match status" value="1"/>
</dbReference>
<feature type="compositionally biased region" description="Basic and acidic residues" evidence="2">
    <location>
        <begin position="519"/>
        <end position="530"/>
    </location>
</feature>
<evidence type="ECO:0000256" key="2">
    <source>
        <dbReference type="SAM" id="MobiDB-lite"/>
    </source>
</evidence>
<feature type="compositionally biased region" description="Basic residues" evidence="2">
    <location>
        <begin position="531"/>
        <end position="548"/>
    </location>
</feature>
<feature type="compositionally biased region" description="Basic and acidic residues" evidence="2">
    <location>
        <begin position="881"/>
        <end position="890"/>
    </location>
</feature>
<comment type="similarity">
    <text evidence="1">Belongs to the CBF/MAK21 family.</text>
</comment>
<sequence length="1072" mass="122362">MSSGLNLSSLKDKIFSKLNLQKDNQTKSQQKSKKASSNDKEIQKDKKKPATPAKANAKKTKGVDEILRREALALGATDEDLKLVEGIESDDDKSEQEFDDDSKLDKNFSADLSKFMKGIGLGEEEAMVVSEEEEEEAMVVSEEEEEEVPELVEGEEEEEEKVSEDDVVEEEEESISEKESESEDTSDSESEKEVVVKEAKIDNKKSNQDPDKVTDLSSVSSSKLIVPNRTDWFNIVEVPAETPEKLDRFARERLLERAQKTIEKDNKTYLEEFASNTSQKKFLSQILSDGTLNDKISALTLLIQEAPLHNLKALDTLLAYCDKKSRTAALQSIVALKDLFVNSLLPDRKLFAFDKQPLRKDDSDIQLAIYYFEDHLKKVYFKLIQILEKLSHDPIVHVRMTVVNHIFDLLGAKPEQEVNLLKLGVNKLGDIDNKVSAKASYLILQLEQAHPAMKQIITDAVIDVIFQSNNDDHAKYYGVTTLNQTILTRKEHELANSLVKTYFALFEKILVESDGYNKDTKDDKSIGDSKKGRKNNRKNFKKGKKGGKSVKIEEKTEQELVEEKNAKFFSALLTGLNRAFPFSKLPNEIFQSHLDTLFKITHSSNFNTSIQALVLINHIVSEQGLNSDRYYRTLYESLLDPRLANSSKQGIYLNLLFKSLKNDIANIPRVLAFVKRMLQICSHWLNVGAVAGMLYLMMELSKTIPEISDLLVEFASRPDDTEESSEKDTEEVDKTKDENKDIEYDPRKRDPKFANANRSSLWEIHQFLNHYHPTIAIYASSFLDGTEQVKPDLGLYTLSHFLDRFVYKNAKQKPQTKGSSIMQPLGGAHTGSLLVRSTNLVDTTVPANTENWLGKKIEDIKPDEKFFHQYFSTKVNKLKTKKDDKKSKEEGDNDDDEEDDNEMDDDEVWKALVKSRPEVEDASEDDFSDFDEEDFADMDSEEENEEDANEEKEDVEGEFSDAKLEAELDGDDDEELDQDDFDDDEKAMFAINDEDEFEDDEIELKMLGDDDDDDDDDDDEEEESEEEEEETKKRARENDSHSKKKSKKQRVKDLPIFASAEDYAEYLDSDNE</sequence>
<feature type="region of interest" description="Disordered" evidence="2">
    <location>
        <begin position="881"/>
        <end position="1057"/>
    </location>
</feature>
<comment type="caution">
    <text evidence="4">The sequence shown here is derived from an EMBL/GenBank/DDBJ whole genome shotgun (WGS) entry which is preliminary data.</text>
</comment>
<feature type="compositionally biased region" description="Basic and acidic residues" evidence="2">
    <location>
        <begin position="189"/>
        <end position="214"/>
    </location>
</feature>
<evidence type="ECO:0000259" key="3">
    <source>
        <dbReference type="Pfam" id="PF03914"/>
    </source>
</evidence>
<name>A0AB34PW97_CANAX</name>
<proteinExistence type="inferred from homology"/>
<dbReference type="InterPro" id="IPR016024">
    <property type="entry name" value="ARM-type_fold"/>
</dbReference>
<evidence type="ECO:0000256" key="1">
    <source>
        <dbReference type="ARBA" id="ARBA00007797"/>
    </source>
</evidence>
<feature type="region of interest" description="Disordered" evidence="2">
    <location>
        <begin position="77"/>
        <end position="106"/>
    </location>
</feature>
<gene>
    <name evidence="4" type="ORF">MG3_02926</name>
</gene>
<evidence type="ECO:0000313" key="4">
    <source>
        <dbReference type="EMBL" id="KGR12838.1"/>
    </source>
</evidence>
<dbReference type="SUPFAM" id="SSF48371">
    <property type="entry name" value="ARM repeat"/>
    <property type="match status" value="1"/>
</dbReference>
<feature type="compositionally biased region" description="Basic and acidic residues" evidence="2">
    <location>
        <begin position="1030"/>
        <end position="1041"/>
    </location>
</feature>
<dbReference type="EMBL" id="AJIX01000015">
    <property type="protein sequence ID" value="KGR12838.1"/>
    <property type="molecule type" value="Genomic_DNA"/>
</dbReference>
<dbReference type="Pfam" id="PF03914">
    <property type="entry name" value="CBF"/>
    <property type="match status" value="1"/>
</dbReference>
<feature type="compositionally biased region" description="Acidic residues" evidence="2">
    <location>
        <begin position="992"/>
        <end position="1002"/>
    </location>
</feature>
<dbReference type="Proteomes" id="UP000030161">
    <property type="component" value="Unassembled WGS sequence"/>
</dbReference>
<feature type="compositionally biased region" description="Acidic residues" evidence="2">
    <location>
        <begin position="125"/>
        <end position="188"/>
    </location>
</feature>
<dbReference type="GO" id="GO:0005634">
    <property type="term" value="C:nucleus"/>
    <property type="evidence" value="ECO:0007669"/>
    <property type="project" value="TreeGrafter"/>
</dbReference>
<feature type="region of interest" description="Disordered" evidence="2">
    <location>
        <begin position="717"/>
        <end position="751"/>
    </location>
</feature>
<feature type="compositionally biased region" description="Acidic residues" evidence="2">
    <location>
        <begin position="920"/>
        <end position="959"/>
    </location>
</feature>
<feature type="region of interest" description="Disordered" evidence="2">
    <location>
        <begin position="18"/>
        <end position="62"/>
    </location>
</feature>
<dbReference type="AlphaFoldDB" id="A0AB34PW97"/>
<dbReference type="InterPro" id="IPR040155">
    <property type="entry name" value="CEBPZ/Mak21-like"/>
</dbReference>
<feature type="compositionally biased region" description="Acidic residues" evidence="2">
    <location>
        <begin position="1009"/>
        <end position="1029"/>
    </location>
</feature>
<evidence type="ECO:0000313" key="5">
    <source>
        <dbReference type="Proteomes" id="UP000030161"/>
    </source>
</evidence>
<dbReference type="PANTHER" id="PTHR12048">
    <property type="entry name" value="CCAAT-BINDING FACTOR-RELATED"/>
    <property type="match status" value="1"/>
</dbReference>